<feature type="domain" description="Acyl-CoA thioesterase-like C-terminal" evidence="2">
    <location>
        <begin position="167"/>
        <end position="284"/>
    </location>
</feature>
<evidence type="ECO:0000313" key="3">
    <source>
        <dbReference type="EMBL" id="KJE77753.1"/>
    </source>
</evidence>
<dbReference type="Pfam" id="PF13622">
    <property type="entry name" value="4HBT_3"/>
    <property type="match status" value="1"/>
</dbReference>
<comment type="caution">
    <text evidence="3">The sequence shown here is derived from an EMBL/GenBank/DDBJ whole genome shotgun (WGS) entry which is preliminary data.</text>
</comment>
<dbReference type="GeneID" id="78371823"/>
<keyword evidence="4" id="KW-1185">Reference proteome</keyword>
<dbReference type="Gene3D" id="2.40.160.210">
    <property type="entry name" value="Acyl-CoA thioesterase, double hotdog domain"/>
    <property type="match status" value="1"/>
</dbReference>
<dbReference type="InterPro" id="IPR049449">
    <property type="entry name" value="TesB_ACOT8-like_N"/>
</dbReference>
<evidence type="ECO:0000313" key="4">
    <source>
        <dbReference type="Proteomes" id="UP000032336"/>
    </source>
</evidence>
<dbReference type="InterPro" id="IPR049450">
    <property type="entry name" value="ACOT8-like_C"/>
</dbReference>
<sequence length="288" mass="32167">MTFIQHNSDTPQSIEERQNVSQSELQKVASIEHGSYFTQLDEHRYLPLPPSEGPWNPGACHGGPPSALAVHELVGHQPDRDRRIGQIHVDFFGEVPLKPLTFVTTTLRPGRRIELVETRAHGDDNRVVISARSWRLAIEAERAPRVEPTLQVPSDEVSYPDSSIASFPYGASIDWAFFEGGFTEPGPATVWARPRLNLIDLQPMEPLEAVLLVADSANGISSELDFKHFLFLPTVMEIGLRSRPNTTEVGLSARTTIDHEGIGTTRGTLFDREHSFGYLLQTLYVDHR</sequence>
<evidence type="ECO:0008006" key="5">
    <source>
        <dbReference type="Google" id="ProtNLM"/>
    </source>
</evidence>
<dbReference type="STRING" id="1121877.FEAC_05010"/>
<reference evidence="3 4" key="1">
    <citation type="submission" date="2015-01" db="EMBL/GenBank/DDBJ databases">
        <title>Draft genome of the acidophilic iron oxidizer Ferrimicrobium acidiphilum strain T23.</title>
        <authorList>
            <person name="Poehlein A."/>
            <person name="Eisen S."/>
            <person name="Schloemann M."/>
            <person name="Johnson B.D."/>
            <person name="Daniel R."/>
            <person name="Muehling M."/>
        </authorList>
    </citation>
    <scope>NUCLEOTIDE SEQUENCE [LARGE SCALE GENOMIC DNA]</scope>
    <source>
        <strain evidence="3 4">T23</strain>
    </source>
</reference>
<dbReference type="InterPro" id="IPR042171">
    <property type="entry name" value="Acyl-CoA_hotdog"/>
</dbReference>
<feature type="domain" description="Acyl-CoA thioesterase-like N-terminal HotDog" evidence="1">
    <location>
        <begin position="53"/>
        <end position="135"/>
    </location>
</feature>
<dbReference type="RefSeq" id="WP_035389032.1">
    <property type="nucleotide sequence ID" value="NZ_JQKF01000009.1"/>
</dbReference>
<dbReference type="AlphaFoldDB" id="A0A0D8FWW7"/>
<dbReference type="SUPFAM" id="SSF54637">
    <property type="entry name" value="Thioesterase/thiol ester dehydrase-isomerase"/>
    <property type="match status" value="1"/>
</dbReference>
<accession>A0A0D8FWW7</accession>
<proteinExistence type="predicted"/>
<dbReference type="eggNOG" id="COG2050">
    <property type="taxonomic scope" value="Bacteria"/>
</dbReference>
<dbReference type="OrthoDB" id="1413770at2"/>
<dbReference type="EMBL" id="JXUW01000003">
    <property type="protein sequence ID" value="KJE77753.1"/>
    <property type="molecule type" value="Genomic_DNA"/>
</dbReference>
<evidence type="ECO:0000259" key="2">
    <source>
        <dbReference type="Pfam" id="PF20789"/>
    </source>
</evidence>
<dbReference type="Proteomes" id="UP000032336">
    <property type="component" value="Unassembled WGS sequence"/>
</dbReference>
<dbReference type="InterPro" id="IPR029069">
    <property type="entry name" value="HotDog_dom_sf"/>
</dbReference>
<name>A0A0D8FWW7_9ACTN</name>
<organism evidence="3 4">
    <name type="scientific">Ferrimicrobium acidiphilum DSM 19497</name>
    <dbReference type="NCBI Taxonomy" id="1121877"/>
    <lineage>
        <taxon>Bacteria</taxon>
        <taxon>Bacillati</taxon>
        <taxon>Actinomycetota</taxon>
        <taxon>Acidimicrobiia</taxon>
        <taxon>Acidimicrobiales</taxon>
        <taxon>Acidimicrobiaceae</taxon>
        <taxon>Ferrimicrobium</taxon>
    </lineage>
</organism>
<gene>
    <name evidence="3" type="ORF">FEAC_05010</name>
</gene>
<protein>
    <recommendedName>
        <fullName evidence="5">Thioesterase superfamily protein</fullName>
    </recommendedName>
</protein>
<evidence type="ECO:0000259" key="1">
    <source>
        <dbReference type="Pfam" id="PF13622"/>
    </source>
</evidence>
<dbReference type="Pfam" id="PF20789">
    <property type="entry name" value="4HBT_3C"/>
    <property type="match status" value="1"/>
</dbReference>